<reference evidence="1 2" key="1">
    <citation type="journal article" date="2019" name="Commun. Biol.">
        <title>The bagworm genome reveals a unique fibroin gene that provides high tensile strength.</title>
        <authorList>
            <person name="Kono N."/>
            <person name="Nakamura H."/>
            <person name="Ohtoshi R."/>
            <person name="Tomita M."/>
            <person name="Numata K."/>
            <person name="Arakawa K."/>
        </authorList>
    </citation>
    <scope>NUCLEOTIDE SEQUENCE [LARGE SCALE GENOMIC DNA]</scope>
</reference>
<keyword evidence="2" id="KW-1185">Reference proteome</keyword>
<gene>
    <name evidence="1" type="ORF">EVAR_36978_1</name>
</gene>
<dbReference type="EMBL" id="BGZK01000496">
    <property type="protein sequence ID" value="GBP47153.1"/>
    <property type="molecule type" value="Genomic_DNA"/>
</dbReference>
<dbReference type="Proteomes" id="UP000299102">
    <property type="component" value="Unassembled WGS sequence"/>
</dbReference>
<organism evidence="1 2">
    <name type="scientific">Eumeta variegata</name>
    <name type="common">Bagworm moth</name>
    <name type="synonym">Eumeta japonica</name>
    <dbReference type="NCBI Taxonomy" id="151549"/>
    <lineage>
        <taxon>Eukaryota</taxon>
        <taxon>Metazoa</taxon>
        <taxon>Ecdysozoa</taxon>
        <taxon>Arthropoda</taxon>
        <taxon>Hexapoda</taxon>
        <taxon>Insecta</taxon>
        <taxon>Pterygota</taxon>
        <taxon>Neoptera</taxon>
        <taxon>Endopterygota</taxon>
        <taxon>Lepidoptera</taxon>
        <taxon>Glossata</taxon>
        <taxon>Ditrysia</taxon>
        <taxon>Tineoidea</taxon>
        <taxon>Psychidae</taxon>
        <taxon>Oiketicinae</taxon>
        <taxon>Eumeta</taxon>
    </lineage>
</organism>
<dbReference type="AlphaFoldDB" id="A0A4C1W816"/>
<accession>A0A4C1W816</accession>
<sequence length="117" mass="12609">MPSQLSQRLMHVCQQIHFQMLSGVPANGRHFAETIALPFVSEISIGELRCAIAVSHEKKGDQNIAEKCKLLAIGARASGASAGANRGQDKQAIHFPPRVPLNRYKFATNKSATAAAE</sequence>
<evidence type="ECO:0000313" key="1">
    <source>
        <dbReference type="EMBL" id="GBP47153.1"/>
    </source>
</evidence>
<evidence type="ECO:0000313" key="2">
    <source>
        <dbReference type="Proteomes" id="UP000299102"/>
    </source>
</evidence>
<protein>
    <submittedName>
        <fullName evidence="1">Uncharacterized protein</fullName>
    </submittedName>
</protein>
<proteinExistence type="predicted"/>
<comment type="caution">
    <text evidence="1">The sequence shown here is derived from an EMBL/GenBank/DDBJ whole genome shotgun (WGS) entry which is preliminary data.</text>
</comment>
<name>A0A4C1W816_EUMVA</name>